<accession>A0ACB9YVD6</accession>
<keyword evidence="1" id="KW-0808">Transferase</keyword>
<protein>
    <submittedName>
        <fullName evidence="1">S-adenosyl-L-methionine-dependent methyltransferase</fullName>
    </submittedName>
</protein>
<evidence type="ECO:0000313" key="2">
    <source>
        <dbReference type="Proteomes" id="UP001497700"/>
    </source>
</evidence>
<keyword evidence="1" id="KW-0489">Methyltransferase</keyword>
<gene>
    <name evidence="1" type="ORF">F4820DRAFT_427572</name>
</gene>
<dbReference type="EMBL" id="MU393507">
    <property type="protein sequence ID" value="KAI4863303.1"/>
    <property type="molecule type" value="Genomic_DNA"/>
</dbReference>
<name>A0ACB9YVD6_9PEZI</name>
<comment type="caution">
    <text evidence="1">The sequence shown here is derived from an EMBL/GenBank/DDBJ whole genome shotgun (WGS) entry which is preliminary data.</text>
</comment>
<keyword evidence="2" id="KW-1185">Reference proteome</keyword>
<organism evidence="1 2">
    <name type="scientific">Hypoxylon rubiginosum</name>
    <dbReference type="NCBI Taxonomy" id="110542"/>
    <lineage>
        <taxon>Eukaryota</taxon>
        <taxon>Fungi</taxon>
        <taxon>Dikarya</taxon>
        <taxon>Ascomycota</taxon>
        <taxon>Pezizomycotina</taxon>
        <taxon>Sordariomycetes</taxon>
        <taxon>Xylariomycetidae</taxon>
        <taxon>Xylariales</taxon>
        <taxon>Hypoxylaceae</taxon>
        <taxon>Hypoxylon</taxon>
    </lineage>
</organism>
<sequence length="629" mass="72143">MFLVRSNARHVLSPLFCRQPSPPTRSRTFASEALDATQLQTSSPLAAELAATGLWIPSRKGSQKNNAETSRSSTKAKGKEKGKDKDKDKAKAKGKAKVKGDKARVNIVNEKLCDDIFSYVGSSLDRHKGCDILDIYPGAGLWSRKLHDYLQPRSHILMEPEADFYKPFLKPLLDRPNTTLVPASGLVWRELKSVLTPEYLPHQVPANATRLDQRNDTLLVTANLAFHPKRRFLTFESIAQLVLYQFIESIRTGGLFQRYGLVRMLIWARHDDKFGLLPKVMQKHKKLAIESELSCDWVHEVCGREGTDSVWFVRDDTIDSNSNLATWRRMQAAKLKMPKGRTSEGLKEARLTRLRKPAVPGTTLPIFRRPFQEALGQLETDHEEQIFIKGSANYKRMQAYRWRASWEERKHRRMLDLISDLDAITALYKSGEASPEEIKRLETEWEAKLQDNPRGFIEEFVTYKDNLHYYRQDPPILNWDRRAYDTMAVQPEEFFPNVQCSLLDIQPKAVHPLLRQTGPKSNRAADCFELIMTSMMGHSTLPVSQTLDALMPGAADYIIPRWNSAKDVDRGGVAVNARHAELTPRMLNARQWEELLQLWMEWPFRPEFHELVARTHDELGDQESLLSTD</sequence>
<proteinExistence type="predicted"/>
<evidence type="ECO:0000313" key="1">
    <source>
        <dbReference type="EMBL" id="KAI4863303.1"/>
    </source>
</evidence>
<reference evidence="1 2" key="1">
    <citation type="journal article" date="2022" name="New Phytol.">
        <title>Ecological generalism drives hyperdiversity of secondary metabolite gene clusters in xylarialean endophytes.</title>
        <authorList>
            <person name="Franco M.E.E."/>
            <person name="Wisecaver J.H."/>
            <person name="Arnold A.E."/>
            <person name="Ju Y.M."/>
            <person name="Slot J.C."/>
            <person name="Ahrendt S."/>
            <person name="Moore L.P."/>
            <person name="Eastman K.E."/>
            <person name="Scott K."/>
            <person name="Konkel Z."/>
            <person name="Mondo S.J."/>
            <person name="Kuo A."/>
            <person name="Hayes R.D."/>
            <person name="Haridas S."/>
            <person name="Andreopoulos B."/>
            <person name="Riley R."/>
            <person name="LaButti K."/>
            <person name="Pangilinan J."/>
            <person name="Lipzen A."/>
            <person name="Amirebrahimi M."/>
            <person name="Yan J."/>
            <person name="Adam C."/>
            <person name="Keymanesh K."/>
            <person name="Ng V."/>
            <person name="Louie K."/>
            <person name="Northen T."/>
            <person name="Drula E."/>
            <person name="Henrissat B."/>
            <person name="Hsieh H.M."/>
            <person name="Youens-Clark K."/>
            <person name="Lutzoni F."/>
            <person name="Miadlikowska J."/>
            <person name="Eastwood D.C."/>
            <person name="Hamelin R.C."/>
            <person name="Grigoriev I.V."/>
            <person name="U'Ren J.M."/>
        </authorList>
    </citation>
    <scope>NUCLEOTIDE SEQUENCE [LARGE SCALE GENOMIC DNA]</scope>
    <source>
        <strain evidence="1 2">CBS 119005</strain>
    </source>
</reference>
<dbReference type="Proteomes" id="UP001497700">
    <property type="component" value="Unassembled WGS sequence"/>
</dbReference>